<dbReference type="Gene3D" id="1.20.1440.120">
    <property type="entry name" value="Recombination protein O, C-terminal domain"/>
    <property type="match status" value="1"/>
</dbReference>
<dbReference type="SUPFAM" id="SSF50249">
    <property type="entry name" value="Nucleic acid-binding proteins"/>
    <property type="match status" value="1"/>
</dbReference>
<dbReference type="GO" id="GO:0006302">
    <property type="term" value="P:double-strand break repair"/>
    <property type="evidence" value="ECO:0007669"/>
    <property type="project" value="TreeGrafter"/>
</dbReference>
<reference evidence="9" key="1">
    <citation type="journal article" date="2021" name="PeerJ">
        <title>Extensive microbial diversity within the chicken gut microbiome revealed by metagenomics and culture.</title>
        <authorList>
            <person name="Gilroy R."/>
            <person name="Ravi A."/>
            <person name="Getino M."/>
            <person name="Pursley I."/>
            <person name="Horton D.L."/>
            <person name="Alikhan N.F."/>
            <person name="Baker D."/>
            <person name="Gharbi K."/>
            <person name="Hall N."/>
            <person name="Watson M."/>
            <person name="Adriaenssens E.M."/>
            <person name="Foster-Nyarko E."/>
            <person name="Jarju S."/>
            <person name="Secka A."/>
            <person name="Antonio M."/>
            <person name="Oren A."/>
            <person name="Chaudhuri R.R."/>
            <person name="La Ragione R."/>
            <person name="Hildebrand F."/>
            <person name="Pallen M.J."/>
        </authorList>
    </citation>
    <scope>NUCLEOTIDE SEQUENCE</scope>
    <source>
        <strain evidence="9">CHK185-5351</strain>
    </source>
</reference>
<keyword evidence="4 7" id="KW-0233">DNA recombination</keyword>
<dbReference type="InterPro" id="IPR042242">
    <property type="entry name" value="RecO_C"/>
</dbReference>
<dbReference type="AlphaFoldDB" id="A0A9D2SMQ2"/>
<dbReference type="InterPro" id="IPR003717">
    <property type="entry name" value="RecO"/>
</dbReference>
<evidence type="ECO:0000256" key="3">
    <source>
        <dbReference type="ARBA" id="ARBA00022763"/>
    </source>
</evidence>
<organism evidence="9 10">
    <name type="scientific">Candidatus Fusicatenibacter intestinigallinarum</name>
    <dbReference type="NCBI Taxonomy" id="2838598"/>
    <lineage>
        <taxon>Bacteria</taxon>
        <taxon>Bacillati</taxon>
        <taxon>Bacillota</taxon>
        <taxon>Clostridia</taxon>
        <taxon>Lachnospirales</taxon>
        <taxon>Lachnospiraceae</taxon>
        <taxon>Fusicatenibacter</taxon>
    </lineage>
</organism>
<comment type="caution">
    <text evidence="9">The sequence shown here is derived from an EMBL/GenBank/DDBJ whole genome shotgun (WGS) entry which is preliminary data.</text>
</comment>
<sequence>MGEAMQVTGMILSAMPIGEYDRRLVLLTRERGKLTAFARGARRMNSPLMAASNTFAFGTFTIYEGRNSFSLQQASIREYFTGLAAMQPGVYYGYYFMELADYYGREENDETQMLNLLYISLKALIRNRIPVRLIRRIFELKAMVLNGEYPDLFACAGCGTTTELKVFSLQHDGMLCGKCASAKRGGLELSESALYTCRYVIASPLEKLYTFTVTEEVLRELEHLMNLLSGKYMDRKMKSLQILETMSADLW</sequence>
<keyword evidence="5 7" id="KW-0234">DNA repair</keyword>
<evidence type="ECO:0000256" key="4">
    <source>
        <dbReference type="ARBA" id="ARBA00023172"/>
    </source>
</evidence>
<evidence type="ECO:0000256" key="1">
    <source>
        <dbReference type="ARBA" id="ARBA00007452"/>
    </source>
</evidence>
<accession>A0A9D2SMQ2</accession>
<reference evidence="9" key="2">
    <citation type="submission" date="2021-04" db="EMBL/GenBank/DDBJ databases">
        <authorList>
            <person name="Gilroy R."/>
        </authorList>
    </citation>
    <scope>NUCLEOTIDE SEQUENCE</scope>
    <source>
        <strain evidence="9">CHK185-5351</strain>
    </source>
</reference>
<dbReference type="Pfam" id="PF11967">
    <property type="entry name" value="RecO_N"/>
    <property type="match status" value="1"/>
</dbReference>
<gene>
    <name evidence="7 9" type="primary">recO</name>
    <name evidence="9" type="ORF">H9705_03785</name>
</gene>
<keyword evidence="3 7" id="KW-0227">DNA damage</keyword>
<feature type="domain" description="DNA replication/recombination mediator RecO N-terminal" evidence="8">
    <location>
        <begin position="6"/>
        <end position="80"/>
    </location>
</feature>
<dbReference type="GO" id="GO:0043590">
    <property type="term" value="C:bacterial nucleoid"/>
    <property type="evidence" value="ECO:0007669"/>
    <property type="project" value="TreeGrafter"/>
</dbReference>
<comment type="function">
    <text evidence="7">Involved in DNA repair and RecF pathway recombination.</text>
</comment>
<comment type="similarity">
    <text evidence="1 7">Belongs to the RecO family.</text>
</comment>
<dbReference type="GO" id="GO:0006310">
    <property type="term" value="P:DNA recombination"/>
    <property type="evidence" value="ECO:0007669"/>
    <property type="project" value="UniProtKB-UniRule"/>
</dbReference>
<evidence type="ECO:0000313" key="9">
    <source>
        <dbReference type="EMBL" id="HJC14939.1"/>
    </source>
</evidence>
<dbReference type="InterPro" id="IPR022572">
    <property type="entry name" value="DNA_rep/recomb_RecO_N"/>
</dbReference>
<evidence type="ECO:0000313" key="10">
    <source>
        <dbReference type="Proteomes" id="UP000823849"/>
    </source>
</evidence>
<dbReference type="HAMAP" id="MF_00201">
    <property type="entry name" value="RecO"/>
    <property type="match status" value="1"/>
</dbReference>
<dbReference type="PANTHER" id="PTHR33991">
    <property type="entry name" value="DNA REPAIR PROTEIN RECO"/>
    <property type="match status" value="1"/>
</dbReference>
<dbReference type="PANTHER" id="PTHR33991:SF1">
    <property type="entry name" value="DNA REPAIR PROTEIN RECO"/>
    <property type="match status" value="1"/>
</dbReference>
<dbReference type="InterPro" id="IPR012340">
    <property type="entry name" value="NA-bd_OB-fold"/>
</dbReference>
<dbReference type="SUPFAM" id="SSF57863">
    <property type="entry name" value="ArfGap/RecO-like zinc finger"/>
    <property type="match status" value="1"/>
</dbReference>
<name>A0A9D2SMQ2_9FIRM</name>
<evidence type="ECO:0000256" key="5">
    <source>
        <dbReference type="ARBA" id="ARBA00023204"/>
    </source>
</evidence>
<dbReference type="NCBIfam" id="TIGR00613">
    <property type="entry name" value="reco"/>
    <property type="match status" value="1"/>
</dbReference>
<proteinExistence type="inferred from homology"/>
<dbReference type="Pfam" id="PF02565">
    <property type="entry name" value="RecO_C"/>
    <property type="match status" value="1"/>
</dbReference>
<dbReference type="InterPro" id="IPR037278">
    <property type="entry name" value="ARFGAP/RecO"/>
</dbReference>
<evidence type="ECO:0000256" key="2">
    <source>
        <dbReference type="ARBA" id="ARBA00021310"/>
    </source>
</evidence>
<dbReference type="Gene3D" id="2.40.50.140">
    <property type="entry name" value="Nucleic acid-binding proteins"/>
    <property type="match status" value="1"/>
</dbReference>
<evidence type="ECO:0000259" key="8">
    <source>
        <dbReference type="Pfam" id="PF11967"/>
    </source>
</evidence>
<evidence type="ECO:0000256" key="7">
    <source>
        <dbReference type="HAMAP-Rule" id="MF_00201"/>
    </source>
</evidence>
<protein>
    <recommendedName>
        <fullName evidence="2 7">DNA repair protein RecO</fullName>
    </recommendedName>
    <alternativeName>
        <fullName evidence="6 7">Recombination protein O</fullName>
    </alternativeName>
</protein>
<dbReference type="EMBL" id="DWWU01000016">
    <property type="protein sequence ID" value="HJC14939.1"/>
    <property type="molecule type" value="Genomic_DNA"/>
</dbReference>
<dbReference type="Proteomes" id="UP000823849">
    <property type="component" value="Unassembled WGS sequence"/>
</dbReference>
<evidence type="ECO:0000256" key="6">
    <source>
        <dbReference type="ARBA" id="ARBA00033409"/>
    </source>
</evidence>